<dbReference type="RefSeq" id="WP_285233629.1">
    <property type="nucleotide sequence ID" value="NZ_CP116346.1"/>
</dbReference>
<organism evidence="1 2">
    <name type="scientific">Paucibacter sediminis</name>
    <dbReference type="NCBI Taxonomy" id="3019553"/>
    <lineage>
        <taxon>Bacteria</taxon>
        <taxon>Pseudomonadati</taxon>
        <taxon>Pseudomonadota</taxon>
        <taxon>Betaproteobacteria</taxon>
        <taxon>Burkholderiales</taxon>
        <taxon>Sphaerotilaceae</taxon>
        <taxon>Roseateles</taxon>
    </lineage>
</organism>
<dbReference type="EMBL" id="CP116346">
    <property type="protein sequence ID" value="WIT12531.1"/>
    <property type="molecule type" value="Genomic_DNA"/>
</dbReference>
<dbReference type="AlphaFoldDB" id="A0AA95SQY1"/>
<dbReference type="InterPro" id="IPR032720">
    <property type="entry name" value="Cys_rich_CWC"/>
</dbReference>
<dbReference type="Proteomes" id="UP001177769">
    <property type="component" value="Chromosome"/>
</dbReference>
<keyword evidence="2" id="KW-1185">Reference proteome</keyword>
<evidence type="ECO:0000313" key="1">
    <source>
        <dbReference type="EMBL" id="WIT12531.1"/>
    </source>
</evidence>
<accession>A0AA95SQY1</accession>
<sequence length="70" mass="7614">MSAATPPPALDDRCPRCGQPFHCGAQEAHCDCFELKLGEALRQQLAQQYSRCLCIACLRQLQAEQGHAAG</sequence>
<proteinExistence type="predicted"/>
<name>A0AA95SQY1_9BURK</name>
<reference evidence="1" key="1">
    <citation type="submission" date="2023-01" db="EMBL/GenBank/DDBJ databases">
        <title>Whole genome sequence of Paucibacter sp. S2-9 isolated from pond sediment.</title>
        <authorList>
            <person name="Jung J.Y."/>
        </authorList>
    </citation>
    <scope>NUCLEOTIDE SEQUENCE</scope>
    <source>
        <strain evidence="1">S2-9</strain>
    </source>
</reference>
<dbReference type="Pfam" id="PF14375">
    <property type="entry name" value="Cys_rich_CWC"/>
    <property type="match status" value="1"/>
</dbReference>
<gene>
    <name evidence="1" type="ORF">PFX98_02690</name>
</gene>
<protein>
    <submittedName>
        <fullName evidence="1">Cysteine-rich CWC family protein</fullName>
    </submittedName>
</protein>
<evidence type="ECO:0000313" key="2">
    <source>
        <dbReference type="Proteomes" id="UP001177769"/>
    </source>
</evidence>
<dbReference type="KEGG" id="pais:PFX98_02690"/>